<evidence type="ECO:0000313" key="2">
    <source>
        <dbReference type="Proteomes" id="UP000184245"/>
    </source>
</evidence>
<dbReference type="Proteomes" id="UP000184245">
    <property type="component" value="Unassembled WGS sequence"/>
</dbReference>
<accession>A0A1M4VYC3</accession>
<dbReference type="InterPro" id="IPR023833">
    <property type="entry name" value="Signal_pept_SipW-depend-type"/>
</dbReference>
<organism evidence="1 2">
    <name type="scientific">Lactonifactor longoviformis DSM 17459</name>
    <dbReference type="NCBI Taxonomy" id="1122155"/>
    <lineage>
        <taxon>Bacteria</taxon>
        <taxon>Bacillati</taxon>
        <taxon>Bacillota</taxon>
        <taxon>Clostridia</taxon>
        <taxon>Eubacteriales</taxon>
        <taxon>Clostridiaceae</taxon>
        <taxon>Lactonifactor</taxon>
    </lineage>
</organism>
<dbReference type="EMBL" id="FQVI01000005">
    <property type="protein sequence ID" value="SHE73978.1"/>
    <property type="molecule type" value="Genomic_DNA"/>
</dbReference>
<evidence type="ECO:0000313" key="1">
    <source>
        <dbReference type="EMBL" id="SHE73978.1"/>
    </source>
</evidence>
<dbReference type="NCBIfam" id="TIGR04088">
    <property type="entry name" value="cognate_SipW"/>
    <property type="match status" value="1"/>
</dbReference>
<dbReference type="RefSeq" id="WP_072850282.1">
    <property type="nucleotide sequence ID" value="NZ_FQVI01000005.1"/>
</dbReference>
<gene>
    <name evidence="1" type="ORF">SAMN02745158_01392</name>
</gene>
<protein>
    <submittedName>
        <fullName evidence="1">SipW-cognate class signal peptide</fullName>
    </submittedName>
</protein>
<proteinExistence type="predicted"/>
<name>A0A1M4VYC3_9CLOT</name>
<sequence>MNNKKLRKSLIALGLVAIVGIGGTLAYFSQKTEEKQNVFTMGAGLTGELKEPEWDNVDFGGGSAGIEEGKLGEKLAENFTPGLEIPKDPAIKNTTVTEEGKAADAWVAIKIKYVGADRETATTYAALDKFINVTFGDKWTLNDDKTIAYYNVKLPAGETTQDLFSKVVIDNKAITQAQYDNKQFNASLYSDEDPASNYIMSNFNIELQGYLVQTEGFENAQAAMAGAYPDEF</sequence>
<reference evidence="1 2" key="1">
    <citation type="submission" date="2016-11" db="EMBL/GenBank/DDBJ databases">
        <authorList>
            <person name="Jaros S."/>
            <person name="Januszkiewicz K."/>
            <person name="Wedrychowicz H."/>
        </authorList>
    </citation>
    <scope>NUCLEOTIDE SEQUENCE [LARGE SCALE GENOMIC DNA]</scope>
    <source>
        <strain evidence="1 2">DSM 17459</strain>
    </source>
</reference>
<dbReference type="OrthoDB" id="2085414at2"/>
<dbReference type="AlphaFoldDB" id="A0A1M4VYC3"/>
<keyword evidence="2" id="KW-1185">Reference proteome</keyword>
<dbReference type="STRING" id="1122155.SAMN02745158_01392"/>